<sequence length="405" mass="45504">MSWALSMTSCTLYRWQALDARGDRVQGELLVQPTQQVITLLLTRDYAPLNCTRGRRYRARDWRQTQKITFLHQLSTLLRAGITLSESLKQLGENHAHPGWRALLTELHREVAQGVPFSQALARWPMVFSPLFPALMQVGELTGQLTECCARLAQQQERQQQLQKKVIKALRYPLFILCIALAVTAGMLLFVLPEFVTIYRAFNAPLPAFTALVMQLSSGLQQLALPMLLASVASGVLWRYQRKRSVAWQRREQRLLLRLPLISRLWRGSQLSQIFTTLTLTQRAGLTLLQGLEAVEKTVSGQLWREAIHQLQQHIASGLPLHQALVGHTLFTPLCYQLVKVGEESGALEELLARLAQWHQNHTDELADTLAATLEPLMMVVIGGIVGTLVIAMYLPIFGLGDALG</sequence>
<dbReference type="EMBL" id="CP054212">
    <property type="protein sequence ID" value="QKJ85852.1"/>
    <property type="molecule type" value="Genomic_DNA"/>
</dbReference>
<keyword evidence="6 9" id="KW-0812">Transmembrane</keyword>
<dbReference type="InterPro" id="IPR018076">
    <property type="entry name" value="T2SS_GspF_dom"/>
</dbReference>
<feature type="transmembrane region" description="Helical" evidence="10">
    <location>
        <begin position="377"/>
        <end position="397"/>
    </location>
</feature>
<comment type="similarity">
    <text evidence="2 9">Belongs to the GSP F family.</text>
</comment>
<dbReference type="Pfam" id="PF00482">
    <property type="entry name" value="T2SSF"/>
    <property type="match status" value="2"/>
</dbReference>
<accession>A0A6M8UGE5</accession>
<gene>
    <name evidence="12" type="ORF">PMPD1_0881</name>
</gene>
<evidence type="ECO:0000256" key="6">
    <source>
        <dbReference type="ARBA" id="ARBA00022692"/>
    </source>
</evidence>
<dbReference type="Gene3D" id="1.20.81.30">
    <property type="entry name" value="Type II secretion system (T2SS), domain F"/>
    <property type="match status" value="2"/>
</dbReference>
<evidence type="ECO:0000256" key="9">
    <source>
        <dbReference type="RuleBase" id="RU003923"/>
    </source>
</evidence>
<dbReference type="GO" id="GO:0015628">
    <property type="term" value="P:protein secretion by the type II secretion system"/>
    <property type="evidence" value="ECO:0007669"/>
    <property type="project" value="TreeGrafter"/>
</dbReference>
<dbReference type="Proteomes" id="UP000505325">
    <property type="component" value="Chromosome"/>
</dbReference>
<evidence type="ECO:0000256" key="10">
    <source>
        <dbReference type="SAM" id="Phobius"/>
    </source>
</evidence>
<dbReference type="InterPro" id="IPR042094">
    <property type="entry name" value="T2SS_GspF_sf"/>
</dbReference>
<dbReference type="PANTHER" id="PTHR30012:SF7">
    <property type="entry name" value="PROTEIN TRANSPORT PROTEIN HOFC HOMOLOG"/>
    <property type="match status" value="1"/>
</dbReference>
<dbReference type="KEGG" id="pmak:PMPD1_0881"/>
<organism evidence="12 13">
    <name type="scientific">Paramixta manurensis</name>
    <dbReference type="NCBI Taxonomy" id="2740817"/>
    <lineage>
        <taxon>Bacteria</taxon>
        <taxon>Pseudomonadati</taxon>
        <taxon>Pseudomonadota</taxon>
        <taxon>Gammaproteobacteria</taxon>
        <taxon>Enterobacterales</taxon>
        <taxon>Erwiniaceae</taxon>
        <taxon>Paramixta</taxon>
    </lineage>
</organism>
<reference evidence="12 13" key="1">
    <citation type="submission" date="2020-06" db="EMBL/GenBank/DDBJ databases">
        <title>Genome sequence of Paramixta manurensis strain PD-1.</title>
        <authorList>
            <person name="Lee C.W."/>
            <person name="Kim J."/>
        </authorList>
    </citation>
    <scope>NUCLEOTIDE SEQUENCE [LARGE SCALE GENOMIC DNA]</scope>
    <source>
        <strain evidence="12 13">PD-1</strain>
    </source>
</reference>
<feature type="transmembrane region" description="Helical" evidence="10">
    <location>
        <begin position="174"/>
        <end position="199"/>
    </location>
</feature>
<keyword evidence="13" id="KW-1185">Reference proteome</keyword>
<evidence type="ECO:0000256" key="5">
    <source>
        <dbReference type="ARBA" id="ARBA00022519"/>
    </source>
</evidence>
<evidence type="ECO:0000256" key="1">
    <source>
        <dbReference type="ARBA" id="ARBA00004429"/>
    </source>
</evidence>
<keyword evidence="7 10" id="KW-1133">Transmembrane helix</keyword>
<evidence type="ECO:0000256" key="8">
    <source>
        <dbReference type="ARBA" id="ARBA00023136"/>
    </source>
</evidence>
<evidence type="ECO:0000313" key="13">
    <source>
        <dbReference type="Proteomes" id="UP000505325"/>
    </source>
</evidence>
<comment type="subcellular location">
    <subcellularLocation>
        <location evidence="1 9">Cell inner membrane</location>
        <topology evidence="1 9">Multi-pass membrane protein</topology>
    </subcellularLocation>
</comment>
<evidence type="ECO:0000256" key="7">
    <source>
        <dbReference type="ARBA" id="ARBA00022989"/>
    </source>
</evidence>
<evidence type="ECO:0000313" key="12">
    <source>
        <dbReference type="EMBL" id="QKJ85852.1"/>
    </source>
</evidence>
<dbReference type="PRINTS" id="PR00812">
    <property type="entry name" value="BCTERIALGSPF"/>
</dbReference>
<name>A0A6M8UGE5_9GAMM</name>
<keyword evidence="5" id="KW-0997">Cell inner membrane</keyword>
<dbReference type="PROSITE" id="PS00874">
    <property type="entry name" value="T2SP_F"/>
    <property type="match status" value="1"/>
</dbReference>
<dbReference type="FunFam" id="1.20.81.30:FF:000001">
    <property type="entry name" value="Type II secretion system protein F"/>
    <property type="match status" value="2"/>
</dbReference>
<dbReference type="NCBIfam" id="NF007861">
    <property type="entry name" value="PRK10573.1"/>
    <property type="match status" value="1"/>
</dbReference>
<feature type="domain" description="Type II secretion system protein GspF" evidence="11">
    <location>
        <begin position="276"/>
        <end position="396"/>
    </location>
</feature>
<keyword evidence="8 10" id="KW-0472">Membrane</keyword>
<keyword evidence="4" id="KW-1003">Cell membrane</keyword>
<dbReference type="InterPro" id="IPR003004">
    <property type="entry name" value="GspF/PilC"/>
</dbReference>
<evidence type="ECO:0000256" key="4">
    <source>
        <dbReference type="ARBA" id="ARBA00022475"/>
    </source>
</evidence>
<feature type="transmembrane region" description="Helical" evidence="10">
    <location>
        <begin position="219"/>
        <end position="240"/>
    </location>
</feature>
<evidence type="ECO:0000256" key="3">
    <source>
        <dbReference type="ARBA" id="ARBA00022448"/>
    </source>
</evidence>
<dbReference type="PANTHER" id="PTHR30012">
    <property type="entry name" value="GENERAL SECRETION PATHWAY PROTEIN"/>
    <property type="match status" value="1"/>
</dbReference>
<dbReference type="AlphaFoldDB" id="A0A6M8UGE5"/>
<feature type="domain" description="Type II secretion system protein GspF" evidence="11">
    <location>
        <begin position="70"/>
        <end position="193"/>
    </location>
</feature>
<dbReference type="GO" id="GO:0005886">
    <property type="term" value="C:plasma membrane"/>
    <property type="evidence" value="ECO:0007669"/>
    <property type="project" value="UniProtKB-SubCell"/>
</dbReference>
<keyword evidence="3 9" id="KW-0813">Transport</keyword>
<dbReference type="InterPro" id="IPR001992">
    <property type="entry name" value="T2SS_GspF/T4SS_PilC_CS"/>
</dbReference>
<evidence type="ECO:0000256" key="2">
    <source>
        <dbReference type="ARBA" id="ARBA00005745"/>
    </source>
</evidence>
<protein>
    <submittedName>
        <fullName evidence="12">Protein transport protein HofC</fullName>
    </submittedName>
</protein>
<evidence type="ECO:0000259" key="11">
    <source>
        <dbReference type="Pfam" id="PF00482"/>
    </source>
</evidence>
<proteinExistence type="inferred from homology"/>